<dbReference type="HOGENOM" id="CLU_028036_1_0_1"/>
<dbReference type="AlphaFoldDB" id="A0A0D2A1Q9"/>
<evidence type="ECO:0000313" key="4">
    <source>
        <dbReference type="EMBL" id="KIW34301.1"/>
    </source>
</evidence>
<protein>
    <recommendedName>
        <fullName evidence="6">Caib baif family enzyme</fullName>
    </recommendedName>
</protein>
<feature type="region of interest" description="Disordered" evidence="1">
    <location>
        <begin position="1"/>
        <end position="22"/>
    </location>
</feature>
<feature type="compositionally biased region" description="Low complexity" evidence="1">
    <location>
        <begin position="1"/>
        <end position="16"/>
    </location>
</feature>
<dbReference type="RefSeq" id="XP_016254517.1">
    <property type="nucleotide sequence ID" value="XM_016387589.1"/>
</dbReference>
<evidence type="ECO:0000259" key="3">
    <source>
        <dbReference type="Pfam" id="PF14330"/>
    </source>
</evidence>
<evidence type="ECO:0008006" key="6">
    <source>
        <dbReference type="Google" id="ProtNLM"/>
    </source>
</evidence>
<feature type="domain" description="Acyclic terpene utilisation N-terminal" evidence="2">
    <location>
        <begin position="74"/>
        <end position="381"/>
    </location>
</feature>
<organism evidence="4 5">
    <name type="scientific">Cladophialophora immunda</name>
    <dbReference type="NCBI Taxonomy" id="569365"/>
    <lineage>
        <taxon>Eukaryota</taxon>
        <taxon>Fungi</taxon>
        <taxon>Dikarya</taxon>
        <taxon>Ascomycota</taxon>
        <taxon>Pezizomycotina</taxon>
        <taxon>Eurotiomycetes</taxon>
        <taxon>Chaetothyriomycetidae</taxon>
        <taxon>Chaetothyriales</taxon>
        <taxon>Herpotrichiellaceae</taxon>
        <taxon>Cladophialophora</taxon>
    </lineage>
</organism>
<dbReference type="OrthoDB" id="5863171at2759"/>
<dbReference type="STRING" id="569365.A0A0D2A1Q9"/>
<evidence type="ECO:0000259" key="2">
    <source>
        <dbReference type="Pfam" id="PF07287"/>
    </source>
</evidence>
<evidence type="ECO:0000256" key="1">
    <source>
        <dbReference type="SAM" id="MobiDB-lite"/>
    </source>
</evidence>
<dbReference type="VEuPathDB" id="FungiDB:PV07_01088"/>
<dbReference type="Pfam" id="PF14330">
    <property type="entry name" value="DUF4387"/>
    <property type="match status" value="1"/>
</dbReference>
<gene>
    <name evidence="4" type="ORF">PV07_01088</name>
</gene>
<feature type="domain" description="DUF4387" evidence="3">
    <location>
        <begin position="569"/>
        <end position="670"/>
    </location>
</feature>
<dbReference type="InterPro" id="IPR025496">
    <property type="entry name" value="DUF4387"/>
</dbReference>
<evidence type="ECO:0000313" key="5">
    <source>
        <dbReference type="Proteomes" id="UP000054466"/>
    </source>
</evidence>
<proteinExistence type="predicted"/>
<dbReference type="InterPro" id="IPR010839">
    <property type="entry name" value="AtuA_N"/>
</dbReference>
<accession>A0A0D2A1Q9</accession>
<dbReference type="GeneID" id="27340282"/>
<dbReference type="Proteomes" id="UP000054466">
    <property type="component" value="Unassembled WGS sequence"/>
</dbReference>
<reference evidence="4 5" key="1">
    <citation type="submission" date="2015-01" db="EMBL/GenBank/DDBJ databases">
        <title>The Genome Sequence of Cladophialophora immunda CBS83496.</title>
        <authorList>
            <consortium name="The Broad Institute Genomics Platform"/>
            <person name="Cuomo C."/>
            <person name="de Hoog S."/>
            <person name="Gorbushina A."/>
            <person name="Stielow B."/>
            <person name="Teixiera M."/>
            <person name="Abouelleil A."/>
            <person name="Chapman S.B."/>
            <person name="Priest M."/>
            <person name="Young S.K."/>
            <person name="Wortman J."/>
            <person name="Nusbaum C."/>
            <person name="Birren B."/>
        </authorList>
    </citation>
    <scope>NUCLEOTIDE SEQUENCE [LARGE SCALE GENOMIC DNA]</scope>
    <source>
        <strain evidence="4 5">CBS 83496</strain>
    </source>
</reference>
<keyword evidence="5" id="KW-1185">Reference proteome</keyword>
<name>A0A0D2A1Q9_9EURO</name>
<dbReference type="Pfam" id="PF07287">
    <property type="entry name" value="AtuA"/>
    <property type="match status" value="1"/>
</dbReference>
<dbReference type="EMBL" id="KN847040">
    <property type="protein sequence ID" value="KIW34301.1"/>
    <property type="molecule type" value="Genomic_DNA"/>
</dbReference>
<sequence length="699" mass="75465">MAVSSSNASANGAESSPKGSPEPLCAIVTPLGMLGYGFEEHLLTDKLDELTKSPMPLAVVMDSGSTDSGPSKLALGTMTCPETSYKRDLTKLIRAVINYHVPVLISSVGGDGSNEHVDLFVEMIKEISASLNCRRELKVLAVYSELSKEVVENKLLAGDISGCGDEVTALTSEEIHATPRILAQMGPEPILNAMQSNPDFDILVAGRAYDPAIFVAFCAINSVKSSSSSFSSLGNNLLGGFYHMGKIMECGGLCATPKSSGATALVYKDGTFDISPLDPAAKCVPLSVAAHTLYEKSRPDILHGPGGYLDLTNTTYEQLPDGTSVRVRGGNFHFSVSEGLSYTVKLEGARVIGFRNLFIGSFKDPILIGQIHEYLEVGKNRCARQHRDMDGKWKLDFHIYGAPERRADGLTSTDEIWNSKEVFIVGEVLADSPTLAKSVASTARVYCSHGAYKGQMATSGNFAFGIGGMTELDVGPCCQFSIYHLMNLRNGEESGHPISNGDGKIAAQDRTLDGLFPWDTIVIRASTSGVAISNDTIPVLETKIATNGVTKRTAQNETKHFQPRDPTTLRDVAKVIRSKNAGPFQLTFDVIFDDPVVYKAVKSSGMLSTDAMAQLFGRSVDEVVYCGFFDQALAFKLTLPRKRGGELSCSGGYMESDVHGSQQYMPLMTLRLTEELRNSLLASDSVRMSQGHLQHNQRV</sequence>